<comment type="caution">
    <text evidence="2">The sequence shown here is derived from an EMBL/GenBank/DDBJ whole genome shotgun (WGS) entry which is preliminary data.</text>
</comment>
<evidence type="ECO:0000259" key="1">
    <source>
        <dbReference type="Pfam" id="PF00078"/>
    </source>
</evidence>
<dbReference type="EMBL" id="CAJNOK010000520">
    <property type="protein sequence ID" value="CAF0758904.1"/>
    <property type="molecule type" value="Genomic_DNA"/>
</dbReference>
<dbReference type="Pfam" id="PF00078">
    <property type="entry name" value="RVT_1"/>
    <property type="match status" value="1"/>
</dbReference>
<name>A0A8S2CYT8_9BILA</name>
<gene>
    <name evidence="2" type="ORF">OVA965_LOCUS2442</name>
    <name evidence="3" type="ORF">TMI583_LOCUS2442</name>
</gene>
<evidence type="ECO:0000313" key="2">
    <source>
        <dbReference type="EMBL" id="CAF0758904.1"/>
    </source>
</evidence>
<organism evidence="2 4">
    <name type="scientific">Didymodactylos carnosus</name>
    <dbReference type="NCBI Taxonomy" id="1234261"/>
    <lineage>
        <taxon>Eukaryota</taxon>
        <taxon>Metazoa</taxon>
        <taxon>Spiralia</taxon>
        <taxon>Gnathifera</taxon>
        <taxon>Rotifera</taxon>
        <taxon>Eurotatoria</taxon>
        <taxon>Bdelloidea</taxon>
        <taxon>Philodinida</taxon>
        <taxon>Philodinidae</taxon>
        <taxon>Didymodactylos</taxon>
    </lineage>
</organism>
<dbReference type="Proteomes" id="UP000682733">
    <property type="component" value="Unassembled WGS sequence"/>
</dbReference>
<dbReference type="AlphaFoldDB" id="A0A8S2CYT8"/>
<reference evidence="2" key="1">
    <citation type="submission" date="2021-02" db="EMBL/GenBank/DDBJ databases">
        <authorList>
            <person name="Nowell W R."/>
        </authorList>
    </citation>
    <scope>NUCLEOTIDE SEQUENCE</scope>
</reference>
<accession>A0A8S2CYT8</accession>
<dbReference type="EMBL" id="CAJOBA010000520">
    <property type="protein sequence ID" value="CAF3538533.1"/>
    <property type="molecule type" value="Genomic_DNA"/>
</dbReference>
<feature type="domain" description="Reverse transcriptase" evidence="1">
    <location>
        <begin position="29"/>
        <end position="143"/>
    </location>
</feature>
<proteinExistence type="predicted"/>
<protein>
    <recommendedName>
        <fullName evidence="1">Reverse transcriptase domain-containing protein</fullName>
    </recommendedName>
</protein>
<sequence>MNCSTEPIGISHGNNQVFFNKVNNPALTTSQLRPITLLPVLSKLYEHLFLLKFKKWLEQQNILPPQQAGARKHLSTSSRENLLIEQITQSLRYNSFTPVIYVDFKQAFDMVWQQGLILELYKLECPYAYLLWITRYFQDRTIIIDHNGHLSNEIDVLRVLHKALCLDRLYTLSTHDPEKSRKHTSIR</sequence>
<evidence type="ECO:0000313" key="4">
    <source>
        <dbReference type="Proteomes" id="UP000677228"/>
    </source>
</evidence>
<dbReference type="InterPro" id="IPR000477">
    <property type="entry name" value="RT_dom"/>
</dbReference>
<dbReference type="Proteomes" id="UP000677228">
    <property type="component" value="Unassembled WGS sequence"/>
</dbReference>
<dbReference type="PANTHER" id="PTHR19446">
    <property type="entry name" value="REVERSE TRANSCRIPTASES"/>
    <property type="match status" value="1"/>
</dbReference>
<evidence type="ECO:0000313" key="3">
    <source>
        <dbReference type="EMBL" id="CAF3538533.1"/>
    </source>
</evidence>